<comment type="caution">
    <text evidence="3">The sequence shown here is derived from an EMBL/GenBank/DDBJ whole genome shotgun (WGS) entry which is preliminary data.</text>
</comment>
<gene>
    <name evidence="3" type="ORF">BN980_GECA14s00087g</name>
</gene>
<dbReference type="InterPro" id="IPR009737">
    <property type="entry name" value="Aim32/Apd1-like"/>
</dbReference>
<dbReference type="SUPFAM" id="SSF52833">
    <property type="entry name" value="Thioredoxin-like"/>
    <property type="match status" value="1"/>
</dbReference>
<dbReference type="CDD" id="cd03062">
    <property type="entry name" value="TRX_Fd_Sucrase"/>
    <property type="match status" value="1"/>
</dbReference>
<sequence>MSLPFTRLARALHPLGLRGYSTVPLCPSPAYDTGCTYCEVPTPSLFEEHKTPTNTRAFHSKHLLLTSDSPEDPATWPRKLELAPGTFNQEFTRYKRKMLHPEYPVLVTSTNLTPPLPDKAQEAHKAKNVASGYLFPDGRYFRDIDINKTPEFIKQHLVPKEAGEVDGDITESLSELFPSEPMDHSLILICGHRQRDARCGEIAPLLVNEFRAVLERNGLLYDQPDAATSKDRYRVGICSHIGGHVYAGNVLIMIPGTLGIWYGNVRPFHVQGIVQETLINRNIIQELHRGGRF</sequence>
<dbReference type="Proteomes" id="UP000242525">
    <property type="component" value="Unassembled WGS sequence"/>
</dbReference>
<dbReference type="AlphaFoldDB" id="A0A0J9XFP5"/>
<dbReference type="Pfam" id="PF06999">
    <property type="entry name" value="Suc_Fer-like"/>
    <property type="match status" value="1"/>
</dbReference>
<dbReference type="EMBL" id="CCBN010000014">
    <property type="protein sequence ID" value="CDO56147.1"/>
    <property type="molecule type" value="Genomic_DNA"/>
</dbReference>
<reference evidence="3" key="1">
    <citation type="submission" date="2014-03" db="EMBL/GenBank/DDBJ databases">
        <authorList>
            <person name="Casaregola S."/>
        </authorList>
    </citation>
    <scope>NUCLEOTIDE SEQUENCE [LARGE SCALE GENOMIC DNA]</scope>
    <source>
        <strain evidence="3">CLIB 918</strain>
    </source>
</reference>
<name>A0A0J9XFP5_GEOCN</name>
<dbReference type="PANTHER" id="PTHR31902:SF7">
    <property type="entry name" value="ALTERED INHERITANCE OF MITOCHONDRIA PROTEIN 32"/>
    <property type="match status" value="1"/>
</dbReference>
<dbReference type="PANTHER" id="PTHR31902">
    <property type="entry name" value="ACTIN PATCHES DISTAL PROTEIN 1"/>
    <property type="match status" value="1"/>
</dbReference>
<keyword evidence="4" id="KW-1185">Reference proteome</keyword>
<evidence type="ECO:0000313" key="3">
    <source>
        <dbReference type="EMBL" id="CDO56147.1"/>
    </source>
</evidence>
<organism evidence="3 4">
    <name type="scientific">Geotrichum candidum</name>
    <name type="common">Oospora lactis</name>
    <name type="synonym">Dipodascus geotrichum</name>
    <dbReference type="NCBI Taxonomy" id="1173061"/>
    <lineage>
        <taxon>Eukaryota</taxon>
        <taxon>Fungi</taxon>
        <taxon>Dikarya</taxon>
        <taxon>Ascomycota</taxon>
        <taxon>Saccharomycotina</taxon>
        <taxon>Dipodascomycetes</taxon>
        <taxon>Dipodascales</taxon>
        <taxon>Dipodascaceae</taxon>
        <taxon>Geotrichum</taxon>
    </lineage>
</organism>
<proteinExistence type="inferred from homology"/>
<dbReference type="Gene3D" id="3.40.30.10">
    <property type="entry name" value="Glutaredoxin"/>
    <property type="match status" value="1"/>
</dbReference>
<comment type="similarity">
    <text evidence="1">Belongs to the AIM32 family.</text>
</comment>
<accession>A0A0J9XFP5</accession>
<evidence type="ECO:0000313" key="4">
    <source>
        <dbReference type="Proteomes" id="UP000242525"/>
    </source>
</evidence>
<dbReference type="InterPro" id="IPR036249">
    <property type="entry name" value="Thioredoxin-like_sf"/>
</dbReference>
<dbReference type="OrthoDB" id="10253744at2759"/>
<protein>
    <recommendedName>
        <fullName evidence="2">Altered inheritance of mitochondria protein 32</fullName>
    </recommendedName>
</protein>
<evidence type="ECO:0000256" key="1">
    <source>
        <dbReference type="ARBA" id="ARBA00038208"/>
    </source>
</evidence>
<dbReference type="STRING" id="1173061.A0A0J9XFP5"/>
<evidence type="ECO:0000256" key="2">
    <source>
        <dbReference type="ARBA" id="ARBA00040895"/>
    </source>
</evidence>